<dbReference type="EMBL" id="CM010721">
    <property type="protein sequence ID" value="RZC70600.1"/>
    <property type="molecule type" value="Genomic_DNA"/>
</dbReference>
<feature type="chain" id="PRO_5021404983" description="Secreted protein" evidence="1">
    <location>
        <begin position="18"/>
        <end position="72"/>
    </location>
</feature>
<organism evidence="2 3">
    <name type="scientific">Papaver somniferum</name>
    <name type="common">Opium poppy</name>
    <dbReference type="NCBI Taxonomy" id="3469"/>
    <lineage>
        <taxon>Eukaryota</taxon>
        <taxon>Viridiplantae</taxon>
        <taxon>Streptophyta</taxon>
        <taxon>Embryophyta</taxon>
        <taxon>Tracheophyta</taxon>
        <taxon>Spermatophyta</taxon>
        <taxon>Magnoliopsida</taxon>
        <taxon>Ranunculales</taxon>
        <taxon>Papaveraceae</taxon>
        <taxon>Papaveroideae</taxon>
        <taxon>Papaver</taxon>
    </lineage>
</organism>
<keyword evidence="1" id="KW-0732">Signal</keyword>
<evidence type="ECO:0000256" key="1">
    <source>
        <dbReference type="SAM" id="SignalP"/>
    </source>
</evidence>
<evidence type="ECO:0008006" key="4">
    <source>
        <dbReference type="Google" id="ProtNLM"/>
    </source>
</evidence>
<gene>
    <name evidence="2" type="ORF">C5167_033754</name>
</gene>
<dbReference type="Proteomes" id="UP000316621">
    <property type="component" value="Chromosome 7"/>
</dbReference>
<protein>
    <recommendedName>
        <fullName evidence="4">Secreted protein</fullName>
    </recommendedName>
</protein>
<proteinExistence type="predicted"/>
<keyword evidence="3" id="KW-1185">Reference proteome</keyword>
<evidence type="ECO:0000313" key="2">
    <source>
        <dbReference type="EMBL" id="RZC70600.1"/>
    </source>
</evidence>
<evidence type="ECO:0000313" key="3">
    <source>
        <dbReference type="Proteomes" id="UP000316621"/>
    </source>
</evidence>
<feature type="signal peptide" evidence="1">
    <location>
        <begin position="1"/>
        <end position="17"/>
    </location>
</feature>
<reference evidence="2 3" key="1">
    <citation type="journal article" date="2018" name="Science">
        <title>The opium poppy genome and morphinan production.</title>
        <authorList>
            <person name="Guo L."/>
            <person name="Winzer T."/>
            <person name="Yang X."/>
            <person name="Li Y."/>
            <person name="Ning Z."/>
            <person name="He Z."/>
            <person name="Teodor R."/>
            <person name="Lu Y."/>
            <person name="Bowser T.A."/>
            <person name="Graham I.A."/>
            <person name="Ye K."/>
        </authorList>
    </citation>
    <scope>NUCLEOTIDE SEQUENCE [LARGE SCALE GENOMIC DNA]</scope>
    <source>
        <strain evidence="3">cv. HN1</strain>
        <tissue evidence="2">Leaves</tissue>
    </source>
</reference>
<dbReference type="AlphaFoldDB" id="A0A4Y7KE18"/>
<accession>A0A4Y7KE18</accession>
<sequence>MPFSPVLLLVVWDLVVGAQVPFPELSFLKHFRNIPVPCAYVESSTVVHEDRRLVDQVHQFTGSDSCGNVHQS</sequence>
<dbReference type="Gramene" id="RZC70600">
    <property type="protein sequence ID" value="RZC70600"/>
    <property type="gene ID" value="C5167_033754"/>
</dbReference>
<name>A0A4Y7KE18_PAPSO</name>